<evidence type="ECO:0000256" key="4">
    <source>
        <dbReference type="ARBA" id="ARBA00022679"/>
    </source>
</evidence>
<dbReference type="AlphaFoldDB" id="A0A5C7S8W1"/>
<dbReference type="InterPro" id="IPR029063">
    <property type="entry name" value="SAM-dependent_MTases_sf"/>
</dbReference>
<dbReference type="InterPro" id="IPR002295">
    <property type="entry name" value="N4/N6-MTase_EcoPI_Mod-like"/>
</dbReference>
<dbReference type="GO" id="GO:0009007">
    <property type="term" value="F:site-specific DNA-methyltransferase (adenine-specific) activity"/>
    <property type="evidence" value="ECO:0007669"/>
    <property type="project" value="UniProtKB-EC"/>
</dbReference>
<dbReference type="GO" id="GO:0003677">
    <property type="term" value="F:DNA binding"/>
    <property type="evidence" value="ECO:0007669"/>
    <property type="project" value="InterPro"/>
</dbReference>
<dbReference type="Gene3D" id="3.40.50.150">
    <property type="entry name" value="Vaccinia Virus protein VP39"/>
    <property type="match status" value="1"/>
</dbReference>
<dbReference type="RefSeq" id="WP_276661474.1">
    <property type="nucleotide sequence ID" value="NZ_SSFD01000330.1"/>
</dbReference>
<dbReference type="PANTHER" id="PTHR13370:SF3">
    <property type="entry name" value="TRNA (GUANINE(10)-N2)-METHYLTRANSFERASE HOMOLOG"/>
    <property type="match status" value="1"/>
</dbReference>
<dbReference type="PANTHER" id="PTHR13370">
    <property type="entry name" value="RNA METHYLASE-RELATED"/>
    <property type="match status" value="1"/>
</dbReference>
<evidence type="ECO:0000256" key="5">
    <source>
        <dbReference type="ARBA" id="ARBA00022691"/>
    </source>
</evidence>
<comment type="catalytic activity">
    <reaction evidence="6">
        <text>a 2'-deoxyadenosine in DNA + S-adenosyl-L-methionine = an N(6)-methyl-2'-deoxyadenosine in DNA + S-adenosyl-L-homocysteine + H(+)</text>
        <dbReference type="Rhea" id="RHEA:15197"/>
        <dbReference type="Rhea" id="RHEA-COMP:12418"/>
        <dbReference type="Rhea" id="RHEA-COMP:12419"/>
        <dbReference type="ChEBI" id="CHEBI:15378"/>
        <dbReference type="ChEBI" id="CHEBI:57856"/>
        <dbReference type="ChEBI" id="CHEBI:59789"/>
        <dbReference type="ChEBI" id="CHEBI:90615"/>
        <dbReference type="ChEBI" id="CHEBI:90616"/>
        <dbReference type="EC" id="2.1.1.72"/>
    </reaction>
</comment>
<dbReference type="PRINTS" id="PR00506">
    <property type="entry name" value="D21N6MTFRASE"/>
</dbReference>
<name>A0A5C7S8W1_THASP</name>
<proteinExistence type="inferred from homology"/>
<evidence type="ECO:0000256" key="2">
    <source>
        <dbReference type="ARBA" id="ARBA00011900"/>
    </source>
</evidence>
<keyword evidence="4 9" id="KW-0808">Transferase</keyword>
<keyword evidence="5" id="KW-0949">S-adenosyl-L-methionine</keyword>
<evidence type="ECO:0000313" key="10">
    <source>
        <dbReference type="Proteomes" id="UP000321192"/>
    </source>
</evidence>
<feature type="domain" description="DNA methylase N-4/N-6" evidence="8">
    <location>
        <begin position="239"/>
        <end position="320"/>
    </location>
</feature>
<evidence type="ECO:0000259" key="8">
    <source>
        <dbReference type="Pfam" id="PF01555"/>
    </source>
</evidence>
<organism evidence="9 10">
    <name type="scientific">Thauera aminoaromatica</name>
    <dbReference type="NCBI Taxonomy" id="164330"/>
    <lineage>
        <taxon>Bacteria</taxon>
        <taxon>Pseudomonadati</taxon>
        <taxon>Pseudomonadota</taxon>
        <taxon>Betaproteobacteria</taxon>
        <taxon>Rhodocyclales</taxon>
        <taxon>Zoogloeaceae</taxon>
        <taxon>Thauera</taxon>
    </lineage>
</organism>
<feature type="region of interest" description="Disordered" evidence="7">
    <location>
        <begin position="1"/>
        <end position="21"/>
    </location>
</feature>
<dbReference type="SUPFAM" id="SSF53335">
    <property type="entry name" value="S-adenosyl-L-methionine-dependent methyltransferases"/>
    <property type="match status" value="1"/>
</dbReference>
<evidence type="ECO:0000256" key="3">
    <source>
        <dbReference type="ARBA" id="ARBA00022603"/>
    </source>
</evidence>
<accession>A0A5C7S8W1</accession>
<dbReference type="InterPro" id="IPR002941">
    <property type="entry name" value="DNA_methylase_N4/N6"/>
</dbReference>
<dbReference type="PROSITE" id="PS00092">
    <property type="entry name" value="N6_MTASE"/>
    <property type="match status" value="1"/>
</dbReference>
<dbReference type="Pfam" id="PF01555">
    <property type="entry name" value="N6_N4_Mtase"/>
    <property type="match status" value="1"/>
</dbReference>
<evidence type="ECO:0000313" key="9">
    <source>
        <dbReference type="EMBL" id="TXH79859.1"/>
    </source>
</evidence>
<comment type="similarity">
    <text evidence="1">Belongs to the N(4)/N(6)-methyltransferase family.</text>
</comment>
<reference evidence="9 10" key="1">
    <citation type="submission" date="2018-09" db="EMBL/GenBank/DDBJ databases">
        <title>Metagenome Assembled Genomes from an Advanced Water Purification Facility.</title>
        <authorList>
            <person name="Stamps B.W."/>
            <person name="Spear J.R."/>
        </authorList>
    </citation>
    <scope>NUCLEOTIDE SEQUENCE [LARGE SCALE GENOMIC DNA]</scope>
    <source>
        <strain evidence="9">Bin_27_1</strain>
    </source>
</reference>
<protein>
    <recommendedName>
        <fullName evidence="2">site-specific DNA-methyltransferase (adenine-specific)</fullName>
        <ecNumber evidence="2">2.1.1.72</ecNumber>
    </recommendedName>
</protein>
<gene>
    <name evidence="9" type="ORF">E6Q80_19635</name>
</gene>
<dbReference type="InterPro" id="IPR002052">
    <property type="entry name" value="DNA_methylase_N6_adenine_CS"/>
</dbReference>
<dbReference type="EC" id="2.1.1.72" evidence="2"/>
<evidence type="ECO:0000256" key="7">
    <source>
        <dbReference type="SAM" id="MobiDB-lite"/>
    </source>
</evidence>
<dbReference type="GO" id="GO:0008170">
    <property type="term" value="F:N-methyltransferase activity"/>
    <property type="evidence" value="ECO:0007669"/>
    <property type="project" value="InterPro"/>
</dbReference>
<dbReference type="EMBL" id="SSFD01000330">
    <property type="protein sequence ID" value="TXH79859.1"/>
    <property type="molecule type" value="Genomic_DNA"/>
</dbReference>
<evidence type="ECO:0000256" key="1">
    <source>
        <dbReference type="ARBA" id="ARBA00006594"/>
    </source>
</evidence>
<comment type="caution">
    <text evidence="9">The sequence shown here is derived from an EMBL/GenBank/DDBJ whole genome shotgun (WGS) entry which is preliminary data.</text>
</comment>
<dbReference type="Proteomes" id="UP000321192">
    <property type="component" value="Unassembled WGS sequence"/>
</dbReference>
<dbReference type="GO" id="GO:0005737">
    <property type="term" value="C:cytoplasm"/>
    <property type="evidence" value="ECO:0007669"/>
    <property type="project" value="TreeGrafter"/>
</dbReference>
<evidence type="ECO:0000256" key="6">
    <source>
        <dbReference type="ARBA" id="ARBA00047942"/>
    </source>
</evidence>
<keyword evidence="3 9" id="KW-0489">Methyltransferase</keyword>
<sequence length="336" mass="37238">MTQLNQELPARARRKGHERAPSWRDALIEHQIEKWAEVREIGAQPRTHLSDKATYVLGDAIQWLAELPANSIHAVVTDPPYGVIEYGDKHHEKLKSGRGGVWRIPPSFDGAKRKPLPRFTVLTQEEISGLYNFFGALAYGLQRALVPGGHILIASNPLLSTLTFHAFQQAGLEKRGEVIRLVQTLRGGDRPKGAEEEFPDVSMMARSCWEPWGIFRKPMDGTAAENLRKWGTGGLRRISADEPFKDVIPCSPTRGREKEIAPHPSLKPQRFMRQVVRAALPLGIGIVYDPFAGSSSTLAAAEANGYLSIGTDRDAGYYALGREAFTPLSTLSLNER</sequence>
<dbReference type="GO" id="GO:0032259">
    <property type="term" value="P:methylation"/>
    <property type="evidence" value="ECO:0007669"/>
    <property type="project" value="UniProtKB-KW"/>
</dbReference>